<evidence type="ECO:0000256" key="1">
    <source>
        <dbReference type="RuleBase" id="RU004508"/>
    </source>
</evidence>
<dbReference type="Pfam" id="PF01041">
    <property type="entry name" value="DegT_DnrJ_EryC1"/>
    <property type="match status" value="1"/>
</dbReference>
<proteinExistence type="inferred from homology"/>
<dbReference type="InterPro" id="IPR015424">
    <property type="entry name" value="PyrdxlP-dep_Trfase"/>
</dbReference>
<accession>A0ABD5Z0X7</accession>
<dbReference type="PANTHER" id="PTHR30244">
    <property type="entry name" value="TRANSAMINASE"/>
    <property type="match status" value="1"/>
</dbReference>
<keyword evidence="2" id="KW-0032">Aminotransferase</keyword>
<dbReference type="EMBL" id="JBHTAR010000011">
    <property type="protein sequence ID" value="MFC7198838.1"/>
    <property type="molecule type" value="Genomic_DNA"/>
</dbReference>
<dbReference type="InterPro" id="IPR015422">
    <property type="entry name" value="PyrdxlP-dep_Trfase_small"/>
</dbReference>
<evidence type="ECO:0000313" key="2">
    <source>
        <dbReference type="EMBL" id="MFC7198838.1"/>
    </source>
</evidence>
<keyword evidence="3" id="KW-1185">Reference proteome</keyword>
<dbReference type="Proteomes" id="UP001596447">
    <property type="component" value="Unassembled WGS sequence"/>
</dbReference>
<dbReference type="PIRSF" id="PIRSF000390">
    <property type="entry name" value="PLP_StrS"/>
    <property type="match status" value="1"/>
</dbReference>
<organism evidence="2 3">
    <name type="scientific">Halospeciosus flavus</name>
    <dbReference type="NCBI Taxonomy" id="3032283"/>
    <lineage>
        <taxon>Archaea</taxon>
        <taxon>Methanobacteriati</taxon>
        <taxon>Methanobacteriota</taxon>
        <taxon>Stenosarchaea group</taxon>
        <taxon>Halobacteria</taxon>
        <taxon>Halobacteriales</taxon>
        <taxon>Halobacteriaceae</taxon>
        <taxon>Halospeciosus</taxon>
    </lineage>
</organism>
<dbReference type="CDD" id="cd00616">
    <property type="entry name" value="AHBA_syn"/>
    <property type="match status" value="1"/>
</dbReference>
<dbReference type="Gene3D" id="3.90.1150.10">
    <property type="entry name" value="Aspartate Aminotransferase, domain 1"/>
    <property type="match status" value="1"/>
</dbReference>
<dbReference type="AlphaFoldDB" id="A0ABD5Z0X7"/>
<dbReference type="RefSeq" id="WP_279528796.1">
    <property type="nucleotide sequence ID" value="NZ_CP122312.1"/>
</dbReference>
<dbReference type="PANTHER" id="PTHR30244:SF34">
    <property type="entry name" value="DTDP-4-AMINO-4,6-DIDEOXYGALACTOSE TRANSAMINASE"/>
    <property type="match status" value="1"/>
</dbReference>
<protein>
    <submittedName>
        <fullName evidence="2">DegT/DnrJ/EryC1/StrS family aminotransferase</fullName>
    </submittedName>
</protein>
<dbReference type="GO" id="GO:0008483">
    <property type="term" value="F:transaminase activity"/>
    <property type="evidence" value="ECO:0007669"/>
    <property type="project" value="UniProtKB-KW"/>
</dbReference>
<reference evidence="2 3" key="1">
    <citation type="journal article" date="2019" name="Int. J. Syst. Evol. Microbiol.">
        <title>The Global Catalogue of Microorganisms (GCM) 10K type strain sequencing project: providing services to taxonomists for standard genome sequencing and annotation.</title>
        <authorList>
            <consortium name="The Broad Institute Genomics Platform"/>
            <consortium name="The Broad Institute Genome Sequencing Center for Infectious Disease"/>
            <person name="Wu L."/>
            <person name="Ma J."/>
        </authorList>
    </citation>
    <scope>NUCLEOTIDE SEQUENCE [LARGE SCALE GENOMIC DNA]</scope>
    <source>
        <strain evidence="2 3">XZGYJ-43</strain>
    </source>
</reference>
<comment type="similarity">
    <text evidence="1">Belongs to the DegT/DnrJ/EryC1 family.</text>
</comment>
<evidence type="ECO:0000313" key="3">
    <source>
        <dbReference type="Proteomes" id="UP001596447"/>
    </source>
</evidence>
<dbReference type="InterPro" id="IPR000653">
    <property type="entry name" value="DegT/StrS_aminotransferase"/>
</dbReference>
<keyword evidence="2" id="KW-0808">Transferase</keyword>
<dbReference type="Gene3D" id="3.40.640.10">
    <property type="entry name" value="Type I PLP-dependent aspartate aminotransferase-like (Major domain)"/>
    <property type="match status" value="1"/>
</dbReference>
<sequence>MSDQIPVARPTVDDEMVERAAAALRSGRHVKGPRVEGFESEFADFCGVEHAVAVSSGTSALFLALRAAGVGEGDAVAVPGHTFFASVSPVLSLGAEPVFVDVDPETYTMDPDALAAAAETASDDLAAVLPVHLYGQPAEVGRIRDVADEHGAAVVEDACQAHGAAIDGERAGSLGDVGCFSFYPTKNMTVAGDGGMLVTDDADLAATARHLRNHGRDDSGDHVALGLNHRMDEPRAAVGREQLDRLPAWNDRRQEIAAIYRERLGDVDGVTLPDEREGVEHVYHLFVVQVDDREALRESLAERGVDTAVHYETPAHRHESVRSHVDAVPTLPETEALVDRIVSLPMFPGLDDEDVERVCAAIRDHYAEPSAEVRR</sequence>
<comment type="caution">
    <text evidence="2">The sequence shown here is derived from an EMBL/GenBank/DDBJ whole genome shotgun (WGS) entry which is preliminary data.</text>
</comment>
<keyword evidence="1" id="KW-0663">Pyridoxal phosphate</keyword>
<name>A0ABD5Z0X7_9EURY</name>
<gene>
    <name evidence="2" type="ORF">ACFQJ9_05285</name>
</gene>
<dbReference type="SUPFAM" id="SSF53383">
    <property type="entry name" value="PLP-dependent transferases"/>
    <property type="match status" value="1"/>
</dbReference>
<dbReference type="InterPro" id="IPR015421">
    <property type="entry name" value="PyrdxlP-dep_Trfase_major"/>
</dbReference>